<dbReference type="GO" id="GO:0005737">
    <property type="term" value="C:cytoplasm"/>
    <property type="evidence" value="ECO:0007669"/>
    <property type="project" value="UniProtKB-SubCell"/>
</dbReference>
<dbReference type="InterPro" id="IPR009080">
    <property type="entry name" value="tRNAsynth_Ia_anticodon-bd"/>
</dbReference>
<reference evidence="13 14" key="1">
    <citation type="journal article" date="2014" name="Antonie Van Leeuwenhoek">
        <title>Hyphomonas beringensis sp. nov. and Hyphomonas chukchiensis sp. nov., isolated from surface seawater of the Bering Sea and Chukchi Sea.</title>
        <authorList>
            <person name="Li C."/>
            <person name="Lai Q."/>
            <person name="Li G."/>
            <person name="Dong C."/>
            <person name="Wang J."/>
            <person name="Liao Y."/>
            <person name="Shao Z."/>
        </authorList>
    </citation>
    <scope>NUCLEOTIDE SEQUENCE [LARGE SCALE GENOMIC DNA]</scope>
    <source>
        <strain evidence="13 14">BH-BN04-4</strain>
    </source>
</reference>
<dbReference type="PROSITE" id="PS00178">
    <property type="entry name" value="AA_TRNA_LIGASE_I"/>
    <property type="match status" value="1"/>
</dbReference>
<keyword evidence="5 9" id="KW-0067">ATP-binding</keyword>
<evidence type="ECO:0000256" key="5">
    <source>
        <dbReference type="ARBA" id="ARBA00022840"/>
    </source>
</evidence>
<dbReference type="Gene3D" id="1.10.730.10">
    <property type="entry name" value="Isoleucyl-tRNA Synthetase, Domain 1"/>
    <property type="match status" value="1"/>
</dbReference>
<dbReference type="GO" id="GO:0006420">
    <property type="term" value="P:arginyl-tRNA aminoacylation"/>
    <property type="evidence" value="ECO:0007669"/>
    <property type="project" value="UniProtKB-UniRule"/>
</dbReference>
<dbReference type="CDD" id="cd00671">
    <property type="entry name" value="ArgRS_core"/>
    <property type="match status" value="1"/>
</dbReference>
<evidence type="ECO:0000256" key="2">
    <source>
        <dbReference type="ARBA" id="ARBA00022490"/>
    </source>
</evidence>
<evidence type="ECO:0000256" key="10">
    <source>
        <dbReference type="RuleBase" id="RU363038"/>
    </source>
</evidence>
<evidence type="ECO:0000313" key="14">
    <source>
        <dbReference type="Proteomes" id="UP000027190"/>
    </source>
</evidence>
<dbReference type="SUPFAM" id="SSF52374">
    <property type="entry name" value="Nucleotidylyl transferase"/>
    <property type="match status" value="1"/>
</dbReference>
<dbReference type="PANTHER" id="PTHR11956">
    <property type="entry name" value="ARGINYL-TRNA SYNTHETASE"/>
    <property type="match status" value="1"/>
</dbReference>
<keyword evidence="3 9" id="KW-0436">Ligase</keyword>
<dbReference type="PRINTS" id="PR01038">
    <property type="entry name" value="TRNASYNTHARG"/>
</dbReference>
<comment type="catalytic activity">
    <reaction evidence="8 9">
        <text>tRNA(Arg) + L-arginine + ATP = L-arginyl-tRNA(Arg) + AMP + diphosphate</text>
        <dbReference type="Rhea" id="RHEA:20301"/>
        <dbReference type="Rhea" id="RHEA-COMP:9658"/>
        <dbReference type="Rhea" id="RHEA-COMP:9673"/>
        <dbReference type="ChEBI" id="CHEBI:30616"/>
        <dbReference type="ChEBI" id="CHEBI:32682"/>
        <dbReference type="ChEBI" id="CHEBI:33019"/>
        <dbReference type="ChEBI" id="CHEBI:78442"/>
        <dbReference type="ChEBI" id="CHEBI:78513"/>
        <dbReference type="ChEBI" id="CHEBI:456215"/>
        <dbReference type="EC" id="6.1.1.19"/>
    </reaction>
</comment>
<evidence type="ECO:0000313" key="13">
    <source>
        <dbReference type="EMBL" id="KCZ58719.1"/>
    </source>
</evidence>
<dbReference type="SUPFAM" id="SSF55190">
    <property type="entry name" value="Arginyl-tRNA synthetase (ArgRS), N-terminal 'additional' domain"/>
    <property type="match status" value="1"/>
</dbReference>
<dbReference type="STRING" id="1280947.HY30_03015"/>
<evidence type="ECO:0000256" key="1">
    <source>
        <dbReference type="ARBA" id="ARBA00005594"/>
    </source>
</evidence>
<keyword evidence="14" id="KW-1185">Reference proteome</keyword>
<dbReference type="Pfam" id="PF00750">
    <property type="entry name" value="tRNA-synt_1d"/>
    <property type="match status" value="1"/>
</dbReference>
<evidence type="ECO:0000256" key="3">
    <source>
        <dbReference type="ARBA" id="ARBA00022598"/>
    </source>
</evidence>
<dbReference type="GO" id="GO:0005524">
    <property type="term" value="F:ATP binding"/>
    <property type="evidence" value="ECO:0007669"/>
    <property type="project" value="UniProtKB-UniRule"/>
</dbReference>
<dbReference type="RefSeq" id="WP_034738613.1">
    <property type="nucleotide sequence ID" value="NZ_AWFG01000019.1"/>
</dbReference>
<dbReference type="InterPro" id="IPR001412">
    <property type="entry name" value="aa-tRNA-synth_I_CS"/>
</dbReference>
<evidence type="ECO:0000259" key="11">
    <source>
        <dbReference type="SMART" id="SM00836"/>
    </source>
</evidence>
<evidence type="ECO:0000256" key="9">
    <source>
        <dbReference type="HAMAP-Rule" id="MF_00123"/>
    </source>
</evidence>
<sequence>MASLTRDLTAAAGAAFSAMGLEERWGAVRRSDKPELADFQCNGAMGAAKAAGKNPREIAGAVAEALKAYPLVLSAEVAGPGFINIRVSDMALSGRATDVLADTLAGAEPAPDPQVTVIDFGGPNVAKPMHVGHLRSAVIGDTLQRLLRFLGDRVTSDTHLGDWGLQMGHLVTELYDEQPDLIYFDANYSGPYPEESPVTIEDLGRLYPAASNKAKEDPARNQRSQTAVAELQAGRPGYRALLKHFIDVSVEALKVDYAFLNVSFDLWKGESDVDHLIPGLIEQFRTAGLAEESDGALIVHVAKESDKKEMPPVMLLNSRGGTGYHTTDLATIEDRMTTMHPAPERMLYVVDQRQALHFEQVFRAAELVGLIDEGHLEHIGFGTVNGPDGKPFKTREGGVLRLADLNAMAFEEADRKLGAANLPEDMGSEERANVARLVAVAALRFADLQNTRTTNYVFDLDRFTSFEGKTGPYLMYAAVRIKSLLRRAEADGNAPGEIAVGHDAERALVLALDGFGAALLGAREKRMPHILCEHVYGLSQAFSAFYGALPIANESDAALRASRLGLASAVLHQLEAGLQILGIDVPERM</sequence>
<dbReference type="InterPro" id="IPR005148">
    <property type="entry name" value="Arg-tRNA-synth_N"/>
</dbReference>
<dbReference type="InterPro" id="IPR008909">
    <property type="entry name" value="DALR_anticod-bd"/>
</dbReference>
<dbReference type="HAMAP" id="MF_00123">
    <property type="entry name" value="Arg_tRNA_synth"/>
    <property type="match status" value="1"/>
</dbReference>
<dbReference type="SMART" id="SM00836">
    <property type="entry name" value="DALR_1"/>
    <property type="match status" value="1"/>
</dbReference>
<dbReference type="SMART" id="SM01016">
    <property type="entry name" value="Arg_tRNA_synt_N"/>
    <property type="match status" value="1"/>
</dbReference>
<keyword evidence="2 9" id="KW-0963">Cytoplasm</keyword>
<keyword evidence="7 9" id="KW-0030">Aminoacyl-tRNA synthetase</keyword>
<protein>
    <recommendedName>
        <fullName evidence="9">Arginine--tRNA ligase</fullName>
        <ecNumber evidence="9">6.1.1.19</ecNumber>
    </recommendedName>
    <alternativeName>
        <fullName evidence="9">Arginyl-tRNA synthetase</fullName>
        <shortName evidence="9">ArgRS</shortName>
    </alternativeName>
</protein>
<comment type="similarity">
    <text evidence="1 9 10">Belongs to the class-I aminoacyl-tRNA synthetase family.</text>
</comment>
<dbReference type="PANTHER" id="PTHR11956:SF5">
    <property type="entry name" value="ARGININE--TRNA LIGASE, CYTOPLASMIC"/>
    <property type="match status" value="1"/>
</dbReference>
<dbReference type="Gene3D" id="3.40.50.620">
    <property type="entry name" value="HUPs"/>
    <property type="match status" value="1"/>
</dbReference>
<dbReference type="InterPro" id="IPR001278">
    <property type="entry name" value="Arg-tRNA-ligase"/>
</dbReference>
<dbReference type="eggNOG" id="COG0018">
    <property type="taxonomic scope" value="Bacteria"/>
</dbReference>
<keyword evidence="4 9" id="KW-0547">Nucleotide-binding</keyword>
<dbReference type="GO" id="GO:0004814">
    <property type="term" value="F:arginine-tRNA ligase activity"/>
    <property type="evidence" value="ECO:0007669"/>
    <property type="project" value="UniProtKB-UniRule"/>
</dbReference>
<proteinExistence type="inferred from homology"/>
<dbReference type="Pfam" id="PF05746">
    <property type="entry name" value="DALR_1"/>
    <property type="match status" value="1"/>
</dbReference>
<dbReference type="OrthoDB" id="9803211at2"/>
<dbReference type="EMBL" id="AWFG01000019">
    <property type="protein sequence ID" value="KCZ58719.1"/>
    <property type="molecule type" value="Genomic_DNA"/>
</dbReference>
<feature type="domain" description="Arginyl tRNA synthetase N-terminal" evidence="12">
    <location>
        <begin position="2"/>
        <end position="87"/>
    </location>
</feature>
<evidence type="ECO:0000256" key="6">
    <source>
        <dbReference type="ARBA" id="ARBA00022917"/>
    </source>
</evidence>
<evidence type="ECO:0000256" key="4">
    <source>
        <dbReference type="ARBA" id="ARBA00022741"/>
    </source>
</evidence>
<dbReference type="PATRIC" id="fig|1280947.3.peg.1477"/>
<accession>A0A062UPE4</accession>
<evidence type="ECO:0000256" key="7">
    <source>
        <dbReference type="ARBA" id="ARBA00023146"/>
    </source>
</evidence>
<dbReference type="EC" id="6.1.1.19" evidence="9"/>
<name>A0A062UPE4_9PROT</name>
<dbReference type="Pfam" id="PF03485">
    <property type="entry name" value="Arg_tRNA_synt_N"/>
    <property type="match status" value="1"/>
</dbReference>
<dbReference type="Gene3D" id="3.30.1360.70">
    <property type="entry name" value="Arginyl tRNA synthetase N-terminal domain"/>
    <property type="match status" value="1"/>
</dbReference>
<comment type="subunit">
    <text evidence="9">Monomer.</text>
</comment>
<feature type="short sequence motif" description="'HIGH' region" evidence="9">
    <location>
        <begin position="123"/>
        <end position="133"/>
    </location>
</feature>
<dbReference type="AlphaFoldDB" id="A0A062UPE4"/>
<organism evidence="13 14">
    <name type="scientific">Hyphomonas chukchiensis</name>
    <dbReference type="NCBI Taxonomy" id="1280947"/>
    <lineage>
        <taxon>Bacteria</taxon>
        <taxon>Pseudomonadati</taxon>
        <taxon>Pseudomonadota</taxon>
        <taxon>Alphaproteobacteria</taxon>
        <taxon>Hyphomonadales</taxon>
        <taxon>Hyphomonadaceae</taxon>
        <taxon>Hyphomonas</taxon>
    </lineage>
</organism>
<comment type="subcellular location">
    <subcellularLocation>
        <location evidence="9">Cytoplasm</location>
    </subcellularLocation>
</comment>
<dbReference type="InterPro" id="IPR036695">
    <property type="entry name" value="Arg-tRNA-synth_N_sf"/>
</dbReference>
<feature type="domain" description="DALR anticodon binding" evidence="11">
    <location>
        <begin position="474"/>
        <end position="589"/>
    </location>
</feature>
<evidence type="ECO:0000256" key="8">
    <source>
        <dbReference type="ARBA" id="ARBA00049339"/>
    </source>
</evidence>
<gene>
    <name evidence="9" type="primary">argS</name>
    <name evidence="13" type="ORF">HY30_03015</name>
</gene>
<dbReference type="NCBIfam" id="TIGR00456">
    <property type="entry name" value="argS"/>
    <property type="match status" value="1"/>
</dbReference>
<dbReference type="Proteomes" id="UP000027190">
    <property type="component" value="Unassembled WGS sequence"/>
</dbReference>
<dbReference type="SUPFAM" id="SSF47323">
    <property type="entry name" value="Anticodon-binding domain of a subclass of class I aminoacyl-tRNA synthetases"/>
    <property type="match status" value="1"/>
</dbReference>
<keyword evidence="6 9" id="KW-0648">Protein biosynthesis</keyword>
<evidence type="ECO:0000259" key="12">
    <source>
        <dbReference type="SMART" id="SM01016"/>
    </source>
</evidence>
<dbReference type="InterPro" id="IPR035684">
    <property type="entry name" value="ArgRS_core"/>
</dbReference>
<comment type="caution">
    <text evidence="13">The sequence shown here is derived from an EMBL/GenBank/DDBJ whole genome shotgun (WGS) entry which is preliminary data.</text>
</comment>
<dbReference type="InterPro" id="IPR014729">
    <property type="entry name" value="Rossmann-like_a/b/a_fold"/>
</dbReference>